<evidence type="ECO:0000313" key="2">
    <source>
        <dbReference type="EMBL" id="GBP00528.1"/>
    </source>
</evidence>
<name>A0A4C1SH67_EUMVA</name>
<evidence type="ECO:0000313" key="3">
    <source>
        <dbReference type="Proteomes" id="UP000299102"/>
    </source>
</evidence>
<organism evidence="2 3">
    <name type="scientific">Eumeta variegata</name>
    <name type="common">Bagworm moth</name>
    <name type="synonym">Eumeta japonica</name>
    <dbReference type="NCBI Taxonomy" id="151549"/>
    <lineage>
        <taxon>Eukaryota</taxon>
        <taxon>Metazoa</taxon>
        <taxon>Ecdysozoa</taxon>
        <taxon>Arthropoda</taxon>
        <taxon>Hexapoda</taxon>
        <taxon>Insecta</taxon>
        <taxon>Pterygota</taxon>
        <taxon>Neoptera</taxon>
        <taxon>Endopterygota</taxon>
        <taxon>Lepidoptera</taxon>
        <taxon>Glossata</taxon>
        <taxon>Ditrysia</taxon>
        <taxon>Tineoidea</taxon>
        <taxon>Psychidae</taxon>
        <taxon>Oiketicinae</taxon>
        <taxon>Eumeta</taxon>
    </lineage>
</organism>
<comment type="caution">
    <text evidence="2">The sequence shown here is derived from an EMBL/GenBank/DDBJ whole genome shotgun (WGS) entry which is preliminary data.</text>
</comment>
<feature type="region of interest" description="Disordered" evidence="1">
    <location>
        <begin position="1"/>
        <end position="45"/>
    </location>
</feature>
<dbReference type="EMBL" id="BGZK01006761">
    <property type="protein sequence ID" value="GBP00528.1"/>
    <property type="molecule type" value="Genomic_DNA"/>
</dbReference>
<dbReference type="AlphaFoldDB" id="A0A4C1SH67"/>
<accession>A0A4C1SH67</accession>
<reference evidence="2 3" key="1">
    <citation type="journal article" date="2019" name="Commun. Biol.">
        <title>The bagworm genome reveals a unique fibroin gene that provides high tensile strength.</title>
        <authorList>
            <person name="Kono N."/>
            <person name="Nakamura H."/>
            <person name="Ohtoshi R."/>
            <person name="Tomita M."/>
            <person name="Numata K."/>
            <person name="Arakawa K."/>
        </authorList>
    </citation>
    <scope>NUCLEOTIDE SEQUENCE [LARGE SCALE GENOMIC DNA]</scope>
</reference>
<dbReference type="STRING" id="151549.A0A4C1SH67"/>
<sequence length="72" mass="7822">VPQMALQGANLESNEPGKPTIEDIIKNPSKLPSPPVEEEKPGGFEPFVPSAQPHPVYTIPESVANLQQHQIK</sequence>
<feature type="non-terminal residue" evidence="2">
    <location>
        <position position="1"/>
    </location>
</feature>
<keyword evidence="3" id="KW-1185">Reference proteome</keyword>
<evidence type="ECO:0000256" key="1">
    <source>
        <dbReference type="SAM" id="MobiDB-lite"/>
    </source>
</evidence>
<protein>
    <submittedName>
        <fullName evidence="2">Uncharacterized protein</fullName>
    </submittedName>
</protein>
<dbReference type="Proteomes" id="UP000299102">
    <property type="component" value="Unassembled WGS sequence"/>
</dbReference>
<proteinExistence type="predicted"/>
<dbReference type="OrthoDB" id="10575620at2759"/>
<gene>
    <name evidence="2" type="ORF">EVAR_72422_1</name>
</gene>